<protein>
    <submittedName>
        <fullName evidence="2">Uncharacterized protein</fullName>
    </submittedName>
</protein>
<dbReference type="EMBL" id="JWZX01003403">
    <property type="protein sequence ID" value="KOO20913.1"/>
    <property type="molecule type" value="Genomic_DNA"/>
</dbReference>
<dbReference type="OrthoDB" id="10693241at2759"/>
<comment type="caution">
    <text evidence="2">The sequence shown here is derived from an EMBL/GenBank/DDBJ whole genome shotgun (WGS) entry which is preliminary data.</text>
</comment>
<accession>A0A0M0J3U3</accession>
<gene>
    <name evidence="2" type="ORF">Ctob_001653</name>
</gene>
<evidence type="ECO:0000256" key="1">
    <source>
        <dbReference type="SAM" id="MobiDB-lite"/>
    </source>
</evidence>
<name>A0A0M0J3U3_9EUKA</name>
<sequence>MLDNGKGLDAAALLNWAKDGKSHSAKTRAVDVRHRSFFSGALGEYGVGEKGGSARLADETGRVRKVSGPLQQLCSIEKQEYATMKQKDESWNPSAHDHLKYRNFREPAIEEVMSRYAGWGELITCLEVASLAKEALTSLSDLDGLANELCQLYYPFLVPRPGSETAEAQHLDHRLLEHLLPLPADCLSDWQSLPMIHVSIEVWTHGRLVSLINLNERILEEGYISKLFNARQMAAAACAAEPAAGSSSTQREGPPSLQNKFIRGVYTAGDKKGSYLLCATYYPYSRGQPSIPDCGETELGGSFDVMLNGRRLLGEDLKTLPFCESEQARMLLQAQGVQPSLIKDIPAAVWGRWHGTLWLKGDWPLDNSKAYLKHGKAAQQGDDKASLLVKELKQKYVKDKGSATARSSGGGSSSSSMPRQSPQTIRSKEVELQDRALEFCKWLDECHRHYDDEVEFLYDAGDVELDKERPGDVICHGIRLKGKEIKARSNRAGGGSTARDKGMAVKIKENPRLVSSATIWGECVGFVFSDSSINVRWESDRPIIEGGVQRLQEACRQATTGKVRIKRITSTPPPVPDDVEPEEFEITSIFDYPNSTQVAQHCQATQRQLDKQKPKEICFNDEVDRSRYNFLPLTRDKHEKVVPLPLALEQAWASVPNWIALYVKDHTGKKMLGSTLTLRLSRLGRGGGDWEPLEAKQLPGGGTDFFFKLPQLPSGTHKFEAQLASGGPKAKFEISVLPADKAATFEVEWDGGLQELHDHPVGTLLPPVNLKAKDVAGNAFELPAATFDHPISLTGSISLSLAGEAVFDLAAADGDGVRAVRCTGLRLDGKLPQRMCTLTLTFSWGDYAAVGSTTPSNQLRVTPAAGIPTQLVVTSPDGYTLGELQRGAVLPALTLQARDNYGNACTGYAVYLALERDGISIENECLLFDNSLEFPQDDDSTLALKSNGKPLNLQGRFRIAEDAPPQAALVLVFSIWDEEGHEMVDVEPGTPAGVRVAEAVAGVDIPVANYDEVTLTVSLVDAYGSITKPVENAGHKWMVEAGEDGTGIDGFKQPRGASTLLKGRVFAISPPGEQHSVRAHDGRVSQLLMAMLGGDVALLRGDATAEQLAKLGSLLLSRAQAPLGFMRGLDAAKLEPGVRLDADTHLLEIDGDVHPPDAAAAQAAYLANLVHLPEGEQGDAVRFALYGALGKTVALLAPAATVSDLTHYSFRHNLPDVVLLGPHHAAHDDAHDLGTKGTATEAAGAAAPAPPFVAILRGVSTSIVRLPVARGSLSALSIELPLAELDDVPSGSAAASDAAGAQLISEIDEEDDEDQIEIRMLHTAAAASFGAPASQAPSLDAGSTLTQALGATAPGRACLELLRARREHCAAASEVVRLGSALTPLKEECQSIRQEHTRADARASAMAATLNACRKRIREIDEAHHAAEIDRDRREIDEAHHAAEAGPIGTAEKTSFG</sequence>
<proteinExistence type="predicted"/>
<dbReference type="Proteomes" id="UP000037460">
    <property type="component" value="Unassembled WGS sequence"/>
</dbReference>
<reference evidence="3" key="1">
    <citation type="journal article" date="2015" name="PLoS Genet.">
        <title>Genome Sequence and Transcriptome Analyses of Chrysochromulina tobin: Metabolic Tools for Enhanced Algal Fitness in the Prominent Order Prymnesiales (Haptophyceae).</title>
        <authorList>
            <person name="Hovde B.T."/>
            <person name="Deodato C.R."/>
            <person name="Hunsperger H.M."/>
            <person name="Ryken S.A."/>
            <person name="Yost W."/>
            <person name="Jha R.K."/>
            <person name="Patterson J."/>
            <person name="Monnat R.J. Jr."/>
            <person name="Barlow S.B."/>
            <person name="Starkenburg S.R."/>
            <person name="Cattolico R.A."/>
        </authorList>
    </citation>
    <scope>NUCLEOTIDE SEQUENCE</scope>
    <source>
        <strain evidence="3">CCMP291</strain>
    </source>
</reference>
<evidence type="ECO:0000313" key="3">
    <source>
        <dbReference type="Proteomes" id="UP000037460"/>
    </source>
</evidence>
<evidence type="ECO:0000313" key="2">
    <source>
        <dbReference type="EMBL" id="KOO20913.1"/>
    </source>
</evidence>
<keyword evidence="3" id="KW-1185">Reference proteome</keyword>
<feature type="region of interest" description="Disordered" evidence="1">
    <location>
        <begin position="398"/>
        <end position="427"/>
    </location>
</feature>
<organism evidence="2 3">
    <name type="scientific">Chrysochromulina tobinii</name>
    <dbReference type="NCBI Taxonomy" id="1460289"/>
    <lineage>
        <taxon>Eukaryota</taxon>
        <taxon>Haptista</taxon>
        <taxon>Haptophyta</taxon>
        <taxon>Prymnesiophyceae</taxon>
        <taxon>Prymnesiales</taxon>
        <taxon>Chrysochromulinaceae</taxon>
        <taxon>Chrysochromulina</taxon>
    </lineage>
</organism>